<sequence>MDYKGIIIKSLEFVGVQVVPVRLSFGAGLNLVYGASNTGKSFALKAIDFMLGGGDSLPDLPEKSDYDTILMGIELRGVGKYTILRSLSGGAYKFFDGLHDFSQLPETCKVLQPTQRSRNKESLPGFLLEYLELSGKQLAKNQSGEKENLSFRELMPYVLVDETSIQAERSPVETDLGPVTRPKERSVFRALLTGADDKSIIPVLDSTRFNASRSTKIEVIQSLLKDIESRLDADYPDVSDLYAQKDRLDASLDKIKLQMQSYRSLSTELLSEKRTLSQTLSQSSERAEDIRLHLQRFYQLNSIYDSDIARLTSIEEASFLLTLEEVECSVCGAPPEAQSMKTQLQQVKNEQQSALIEIQKIKTLQSELESTIGALRVELYRIEEGIPTVEERIIEIEKILAVQLPEMGEHQLSLNEILTKKDQVMRGVSLLDQKSSYLLKIKEFEALKAPTKADRPNLSVPGDVVHEFCKVISLVLKEWGFPGEHLVSFDKDKYEIIIDGKLRVDNGKGVRAITHAAFKVALLLYCREHNLPHPGFVILDSPLLTYRDPLKNPSRGELSDDEIKLAKTSVKANFFEHLSRISDLGQFIILENIDPPYGIENIAEVEVFYGSSGGGRYGLFPMLPQT</sequence>
<dbReference type="Proteomes" id="UP000067111">
    <property type="component" value="Unassembled WGS sequence"/>
</dbReference>
<dbReference type="EMBL" id="LRMR01000013">
    <property type="protein sequence ID" value="KWU50544.1"/>
    <property type="molecule type" value="Genomic_DNA"/>
</dbReference>
<dbReference type="RefSeq" id="WP_060754633.1">
    <property type="nucleotide sequence ID" value="NZ_LRMR01000013.1"/>
</dbReference>
<evidence type="ECO:0000313" key="1">
    <source>
        <dbReference type="EMBL" id="KWU50544.1"/>
    </source>
</evidence>
<reference evidence="2" key="1">
    <citation type="submission" date="2016-01" db="EMBL/GenBank/DDBJ databases">
        <authorList>
            <person name="Gamez R.M."/>
            <person name="Rodriguez F."/>
            <person name="Bernal J.F."/>
            <person name="Agarwala R."/>
            <person name="Landsman D."/>
            <person name="Marino-Ramirez L."/>
        </authorList>
    </citation>
    <scope>NUCLEOTIDE SEQUENCE [LARGE SCALE GENOMIC DNA]</scope>
    <source>
        <strain evidence="2">Ps006</strain>
    </source>
</reference>
<protein>
    <recommendedName>
        <fullName evidence="3">AAA domain-containing protein</fullName>
    </recommendedName>
</protein>
<name>A0A0X7K4I1_9PSED</name>
<gene>
    <name evidence="1" type="ORF">AWV77_12900</name>
</gene>
<dbReference type="AlphaFoldDB" id="A0A0X7K4I1"/>
<dbReference type="InterPro" id="IPR027417">
    <property type="entry name" value="P-loop_NTPase"/>
</dbReference>
<evidence type="ECO:0008006" key="3">
    <source>
        <dbReference type="Google" id="ProtNLM"/>
    </source>
</evidence>
<comment type="caution">
    <text evidence="1">The sequence shown here is derived from an EMBL/GenBank/DDBJ whole genome shotgun (WGS) entry which is preliminary data.</text>
</comment>
<accession>A0A0X7K4I1</accession>
<dbReference type="Gene3D" id="3.40.50.300">
    <property type="entry name" value="P-loop containing nucleotide triphosphate hydrolases"/>
    <property type="match status" value="1"/>
</dbReference>
<organism evidence="1 2">
    <name type="scientific">Pseudomonas palleroniana</name>
    <dbReference type="NCBI Taxonomy" id="191390"/>
    <lineage>
        <taxon>Bacteria</taxon>
        <taxon>Pseudomonadati</taxon>
        <taxon>Pseudomonadota</taxon>
        <taxon>Gammaproteobacteria</taxon>
        <taxon>Pseudomonadales</taxon>
        <taxon>Pseudomonadaceae</taxon>
        <taxon>Pseudomonas</taxon>
    </lineage>
</organism>
<dbReference type="OrthoDB" id="975794at2"/>
<evidence type="ECO:0000313" key="2">
    <source>
        <dbReference type="Proteomes" id="UP000067111"/>
    </source>
</evidence>
<proteinExistence type="predicted"/>